<evidence type="ECO:0000313" key="2">
    <source>
        <dbReference type="Proteomes" id="UP001274321"/>
    </source>
</evidence>
<gene>
    <name evidence="1" type="ORF">SCD90_14005</name>
</gene>
<dbReference type="InterPro" id="IPR009097">
    <property type="entry name" value="Cyclic_Pdiesterase"/>
</dbReference>
<dbReference type="PIRSF" id="PIRSF033328">
    <property type="entry name" value="Phest_Mll4975"/>
    <property type="match status" value="1"/>
</dbReference>
<evidence type="ECO:0000313" key="1">
    <source>
        <dbReference type="EMBL" id="MDX6807181.1"/>
    </source>
</evidence>
<dbReference type="SUPFAM" id="SSF55144">
    <property type="entry name" value="LigT-like"/>
    <property type="match status" value="1"/>
</dbReference>
<dbReference type="InterPro" id="IPR009389">
    <property type="entry name" value="DUF1045"/>
</dbReference>
<dbReference type="Gene3D" id="3.90.1140.10">
    <property type="entry name" value="Cyclic phosphodiesterase"/>
    <property type="match status" value="1"/>
</dbReference>
<sequence length="238" mass="26219">MARYAIYFAPERDTPLWAFGCRILGRDPETGEDLEPFVPEGISAEDWQRHTASARRYGFHATLKAPFRLADGRTEDGLRKALSDFGAEQAPFTVAPPALRLHGTYAALLLSEPSPEVQALGASCVSTFDDFRAALSPQERAKRLHDDLTQAQRQNLDRWGYPYVFNAFTFHMTLGGPLPEDVAETVCASLERQYEASGARHALAFRSVALYREPEGGGPLTLIARAPLSGKPPEADDL</sequence>
<dbReference type="RefSeq" id="WP_319845304.1">
    <property type="nucleotide sequence ID" value="NZ_JAXAFJ010000009.1"/>
</dbReference>
<comment type="caution">
    <text evidence="1">The sequence shown here is derived from an EMBL/GenBank/DDBJ whole genome shotgun (WGS) entry which is preliminary data.</text>
</comment>
<reference evidence="1 2" key="1">
    <citation type="submission" date="2023-11" db="EMBL/GenBank/DDBJ databases">
        <authorList>
            <person name="Bao R."/>
        </authorList>
    </citation>
    <scope>NUCLEOTIDE SEQUENCE [LARGE SCALE GENOMIC DNA]</scope>
    <source>
        <strain evidence="1 2">PJ23</strain>
    </source>
</reference>
<keyword evidence="2" id="KW-1185">Reference proteome</keyword>
<organism evidence="1 2">
    <name type="scientific">Terrihabitans rhizophilus</name>
    <dbReference type="NCBI Taxonomy" id="3092662"/>
    <lineage>
        <taxon>Bacteria</taxon>
        <taxon>Pseudomonadati</taxon>
        <taxon>Pseudomonadota</taxon>
        <taxon>Alphaproteobacteria</taxon>
        <taxon>Hyphomicrobiales</taxon>
        <taxon>Terrihabitans</taxon>
    </lineage>
</organism>
<proteinExistence type="predicted"/>
<protein>
    <submittedName>
        <fullName evidence="1">DUF1045 domain-containing protein</fullName>
    </submittedName>
</protein>
<dbReference type="Pfam" id="PF06299">
    <property type="entry name" value="DUF1045"/>
    <property type="match status" value="1"/>
</dbReference>
<dbReference type="Proteomes" id="UP001274321">
    <property type="component" value="Unassembled WGS sequence"/>
</dbReference>
<accession>A0ABU4RWC0</accession>
<dbReference type="EMBL" id="JAXAFJ010000009">
    <property type="protein sequence ID" value="MDX6807181.1"/>
    <property type="molecule type" value="Genomic_DNA"/>
</dbReference>
<name>A0ABU4RWC0_9HYPH</name>